<feature type="transmembrane region" description="Helical" evidence="7">
    <location>
        <begin position="234"/>
        <end position="254"/>
    </location>
</feature>
<evidence type="ECO:0000256" key="4">
    <source>
        <dbReference type="ARBA" id="ARBA00022801"/>
    </source>
</evidence>
<feature type="transmembrane region" description="Helical" evidence="7">
    <location>
        <begin position="207"/>
        <end position="227"/>
    </location>
</feature>
<dbReference type="OrthoDB" id="9778341at2"/>
<dbReference type="InterPro" id="IPR050925">
    <property type="entry name" value="Rhomboid_protease_S54"/>
</dbReference>
<organism evidence="10 11">
    <name type="scientific">Hahella chejuensis (strain KCTC 2396)</name>
    <dbReference type="NCBI Taxonomy" id="349521"/>
    <lineage>
        <taxon>Bacteria</taxon>
        <taxon>Pseudomonadati</taxon>
        <taxon>Pseudomonadota</taxon>
        <taxon>Gammaproteobacteria</taxon>
        <taxon>Oceanospirillales</taxon>
        <taxon>Hahellaceae</taxon>
        <taxon>Hahella</taxon>
    </lineage>
</organism>
<keyword evidence="5 7" id="KW-1133">Transmembrane helix</keyword>
<dbReference type="GO" id="GO:0016020">
    <property type="term" value="C:membrane"/>
    <property type="evidence" value="ECO:0007669"/>
    <property type="project" value="UniProtKB-SubCell"/>
</dbReference>
<dbReference type="HOGENOM" id="CLU_058989_1_0_6"/>
<feature type="transmembrane region" description="Helical" evidence="7">
    <location>
        <begin position="152"/>
        <end position="171"/>
    </location>
</feature>
<keyword evidence="6 7" id="KW-0472">Membrane</keyword>
<dbReference type="Gene3D" id="1.20.1540.10">
    <property type="entry name" value="Rhomboid-like"/>
    <property type="match status" value="1"/>
</dbReference>
<dbReference type="Proteomes" id="UP000000238">
    <property type="component" value="Chromosome"/>
</dbReference>
<dbReference type="Gene3D" id="3.30.70.2080">
    <property type="match status" value="1"/>
</dbReference>
<dbReference type="EMBL" id="CP000155">
    <property type="protein sequence ID" value="ABC31291.1"/>
    <property type="molecule type" value="Genomic_DNA"/>
</dbReference>
<dbReference type="GO" id="GO:0004252">
    <property type="term" value="F:serine-type endopeptidase activity"/>
    <property type="evidence" value="ECO:0007669"/>
    <property type="project" value="InterPro"/>
</dbReference>
<dbReference type="InterPro" id="IPR038244">
    <property type="entry name" value="NRho_sf"/>
</dbReference>
<evidence type="ECO:0000256" key="6">
    <source>
        <dbReference type="ARBA" id="ARBA00023136"/>
    </source>
</evidence>
<evidence type="ECO:0000256" key="3">
    <source>
        <dbReference type="ARBA" id="ARBA00022692"/>
    </source>
</evidence>
<dbReference type="InterPro" id="IPR031976">
    <property type="entry name" value="NRho"/>
</dbReference>
<feature type="transmembrane region" description="Helical" evidence="7">
    <location>
        <begin position="183"/>
        <end position="201"/>
    </location>
</feature>
<keyword evidence="4" id="KW-0378">Hydrolase</keyword>
<sequence length="296" mass="32785">MEKVCDIPIEEDIESLYRYLRSRGVAIWVTENEGRQEIWVKDPAAKPVVLDCYQRFKEDPGVRERLGEVVSAQPRPKGSSLAMQLKPFPCIAWLLLTILVAALYTGFGDFQSSRYFFIIDRVQLPSGDLSSRVQSLLFTLQKGEWWRLLSPAWLHLGLAHWLFNSLALWIFGRTLEVLFSRGGFVSFILGAAVVSNFAQYLVAGPAFGGFSGVAYALVGAHAAGWALAPSMRMWAPSAMVIFSIVWMLAGMLGVSDQFGVSFANTAHFVGFWFGLTSMALWLKTSGKKDGEGINGV</sequence>
<dbReference type="PANTHER" id="PTHR43731">
    <property type="entry name" value="RHOMBOID PROTEASE"/>
    <property type="match status" value="1"/>
</dbReference>
<gene>
    <name evidence="10" type="ordered locus">HCH_04590</name>
</gene>
<dbReference type="AlphaFoldDB" id="Q2SDI3"/>
<dbReference type="InterPro" id="IPR022764">
    <property type="entry name" value="Peptidase_S54_rhomboid_dom"/>
</dbReference>
<dbReference type="eggNOG" id="COG0705">
    <property type="taxonomic scope" value="Bacteria"/>
</dbReference>
<dbReference type="KEGG" id="hch:HCH_04590"/>
<comment type="similarity">
    <text evidence="2">Belongs to the peptidase S54 family.</text>
</comment>
<reference evidence="10 11" key="1">
    <citation type="journal article" date="2005" name="Nucleic Acids Res.">
        <title>Genomic blueprint of Hahella chejuensis, a marine microbe producing an algicidal agent.</title>
        <authorList>
            <person name="Jeong H."/>
            <person name="Yim J.H."/>
            <person name="Lee C."/>
            <person name="Choi S.-H."/>
            <person name="Park Y.K."/>
            <person name="Yoon S.H."/>
            <person name="Hur C.-G."/>
            <person name="Kang H.-Y."/>
            <person name="Kim D."/>
            <person name="Lee H.H."/>
            <person name="Park K.H."/>
            <person name="Park S.-H."/>
            <person name="Park H.-S."/>
            <person name="Lee H.K."/>
            <person name="Oh T.K."/>
            <person name="Kim J.F."/>
        </authorList>
    </citation>
    <scope>NUCLEOTIDE SEQUENCE [LARGE SCALE GENOMIC DNA]</scope>
    <source>
        <strain evidence="10 11">KCTC 2396</strain>
    </source>
</reference>
<dbReference type="Pfam" id="PF01694">
    <property type="entry name" value="Rhomboid"/>
    <property type="match status" value="1"/>
</dbReference>
<feature type="transmembrane region" description="Helical" evidence="7">
    <location>
        <begin position="260"/>
        <end position="282"/>
    </location>
</feature>
<evidence type="ECO:0000313" key="10">
    <source>
        <dbReference type="EMBL" id="ABC31291.1"/>
    </source>
</evidence>
<dbReference type="InterPro" id="IPR035952">
    <property type="entry name" value="Rhomboid-like_sf"/>
</dbReference>
<feature type="domain" description="Rhomboid protease N-terminal" evidence="9">
    <location>
        <begin position="3"/>
        <end position="58"/>
    </location>
</feature>
<feature type="domain" description="Peptidase S54 rhomboid" evidence="8">
    <location>
        <begin position="142"/>
        <end position="280"/>
    </location>
</feature>
<comment type="subcellular location">
    <subcellularLocation>
        <location evidence="1">Membrane</location>
        <topology evidence="1">Multi-pass membrane protein</topology>
    </subcellularLocation>
</comment>
<dbReference type="PANTHER" id="PTHR43731:SF14">
    <property type="entry name" value="PRESENILIN-ASSOCIATED RHOMBOID-LIKE PROTEIN, MITOCHONDRIAL"/>
    <property type="match status" value="1"/>
</dbReference>
<proteinExistence type="inferred from homology"/>
<evidence type="ECO:0000256" key="7">
    <source>
        <dbReference type="SAM" id="Phobius"/>
    </source>
</evidence>
<evidence type="ECO:0000259" key="9">
    <source>
        <dbReference type="Pfam" id="PF16733"/>
    </source>
</evidence>
<evidence type="ECO:0000256" key="1">
    <source>
        <dbReference type="ARBA" id="ARBA00004141"/>
    </source>
</evidence>
<dbReference type="SUPFAM" id="SSF144091">
    <property type="entry name" value="Rhomboid-like"/>
    <property type="match status" value="1"/>
</dbReference>
<evidence type="ECO:0000256" key="5">
    <source>
        <dbReference type="ARBA" id="ARBA00022989"/>
    </source>
</evidence>
<keyword evidence="3 7" id="KW-0812">Transmembrane</keyword>
<evidence type="ECO:0000256" key="2">
    <source>
        <dbReference type="ARBA" id="ARBA00009045"/>
    </source>
</evidence>
<protein>
    <submittedName>
        <fullName evidence="10">Uncharacterized membrane protein</fullName>
    </submittedName>
</protein>
<accession>Q2SDI3</accession>
<dbReference type="STRING" id="349521.HCH_04590"/>
<name>Q2SDI3_HAHCH</name>
<dbReference type="RefSeq" id="WP_011398356.1">
    <property type="nucleotide sequence ID" value="NC_007645.1"/>
</dbReference>
<evidence type="ECO:0000259" key="8">
    <source>
        <dbReference type="Pfam" id="PF01694"/>
    </source>
</evidence>
<feature type="transmembrane region" description="Helical" evidence="7">
    <location>
        <begin position="87"/>
        <end position="107"/>
    </location>
</feature>
<evidence type="ECO:0000313" key="11">
    <source>
        <dbReference type="Proteomes" id="UP000000238"/>
    </source>
</evidence>
<keyword evidence="11" id="KW-1185">Reference proteome</keyword>
<dbReference type="Pfam" id="PF16733">
    <property type="entry name" value="NRho"/>
    <property type="match status" value="1"/>
</dbReference>